<dbReference type="SUPFAM" id="SSF51283">
    <property type="entry name" value="dUTPase-like"/>
    <property type="match status" value="1"/>
</dbReference>
<evidence type="ECO:0000313" key="5">
    <source>
        <dbReference type="Proteomes" id="UP000254889"/>
    </source>
</evidence>
<dbReference type="InterPro" id="IPR036157">
    <property type="entry name" value="dUTPase-like_sf"/>
</dbReference>
<keyword evidence="2" id="KW-0546">Nucleotide metabolism</keyword>
<dbReference type="AlphaFoldDB" id="A0A345ZZQ4"/>
<dbReference type="PANTHER" id="PTHR42680">
    <property type="entry name" value="DCTP DEAMINASE"/>
    <property type="match status" value="1"/>
</dbReference>
<evidence type="ECO:0000256" key="1">
    <source>
        <dbReference type="ARBA" id="ARBA00022801"/>
    </source>
</evidence>
<dbReference type="Pfam" id="PF22769">
    <property type="entry name" value="DCD"/>
    <property type="match status" value="1"/>
</dbReference>
<evidence type="ECO:0000313" key="4">
    <source>
        <dbReference type="EMBL" id="AXK82401.1"/>
    </source>
</evidence>
<dbReference type="GO" id="GO:0008829">
    <property type="term" value="F:dCTP deaminase activity"/>
    <property type="evidence" value="ECO:0007669"/>
    <property type="project" value="InterPro"/>
</dbReference>
<organism evidence="4 5">
    <name type="scientific">Pseudolabrys taiwanensis</name>
    <dbReference type="NCBI Taxonomy" id="331696"/>
    <lineage>
        <taxon>Bacteria</taxon>
        <taxon>Pseudomonadati</taxon>
        <taxon>Pseudomonadota</taxon>
        <taxon>Alphaproteobacteria</taxon>
        <taxon>Hyphomicrobiales</taxon>
        <taxon>Xanthobacteraceae</taxon>
        <taxon>Pseudolabrys</taxon>
    </lineage>
</organism>
<feature type="domain" description="HTH cro/C1-type" evidence="3">
    <location>
        <begin position="22"/>
        <end position="76"/>
    </location>
</feature>
<reference evidence="4 5" key="1">
    <citation type="submission" date="2018-07" db="EMBL/GenBank/DDBJ databases">
        <authorList>
            <person name="Quirk P.G."/>
            <person name="Krulwich T.A."/>
        </authorList>
    </citation>
    <scope>NUCLEOTIDE SEQUENCE [LARGE SCALE GENOMIC DNA]</scope>
    <source>
        <strain evidence="4 5">CC-BB4</strain>
    </source>
</reference>
<dbReference type="Gene3D" id="2.70.40.10">
    <property type="match status" value="1"/>
</dbReference>
<dbReference type="GO" id="GO:0006229">
    <property type="term" value="P:dUTP biosynthetic process"/>
    <property type="evidence" value="ECO:0007669"/>
    <property type="project" value="InterPro"/>
</dbReference>
<dbReference type="SMART" id="SM00530">
    <property type="entry name" value="HTH_XRE"/>
    <property type="match status" value="1"/>
</dbReference>
<dbReference type="RefSeq" id="WP_115692780.1">
    <property type="nucleotide sequence ID" value="NZ_CP031417.1"/>
</dbReference>
<dbReference type="InterPro" id="IPR033704">
    <property type="entry name" value="dUTPase_trimeric"/>
</dbReference>
<sequence>MSADLRGAAAVAGGDLTPGEHLRAEIERLGLDQVAVSQATGVSRQSINNIVNGRQPISRAMAGKLARLTGHSSDYWLRSTFPRAKAPTSSRGKRAAFEPAGRPLGVGILVNHQIVRAVHDGVIRIEPFDETHVQMASIDFTLDDFVVTADGAKVDISDGQSFTLRSGQSVNVSTREWLELPYDYIGHVGARTALARAGIMASHGLQIGPGFKGNLQFCIFNASARHFELRSGDPVISVEILPLSATPIIARAPDREG</sequence>
<dbReference type="CDD" id="cd00093">
    <property type="entry name" value="HTH_XRE"/>
    <property type="match status" value="1"/>
</dbReference>
<dbReference type="PANTHER" id="PTHR42680:SF3">
    <property type="entry name" value="DCTP DEAMINASE"/>
    <property type="match status" value="1"/>
</dbReference>
<protein>
    <submittedName>
        <fullName evidence="4">Addiction module antidote protein, HigA family</fullName>
    </submittedName>
</protein>
<dbReference type="Proteomes" id="UP000254889">
    <property type="component" value="Chromosome"/>
</dbReference>
<dbReference type="NCBIfam" id="TIGR02607">
    <property type="entry name" value="antidote_HigA"/>
    <property type="match status" value="1"/>
</dbReference>
<dbReference type="OrthoDB" id="798159at2"/>
<dbReference type="KEGG" id="ptaw:DW352_18890"/>
<dbReference type="InterPro" id="IPR013430">
    <property type="entry name" value="Toxin_antidote_HigA"/>
</dbReference>
<dbReference type="InterPro" id="IPR010982">
    <property type="entry name" value="Lambda_DNA-bd_dom_sf"/>
</dbReference>
<accession>A0A345ZZQ4</accession>
<dbReference type="GO" id="GO:0003677">
    <property type="term" value="F:DNA binding"/>
    <property type="evidence" value="ECO:0007669"/>
    <property type="project" value="InterPro"/>
</dbReference>
<gene>
    <name evidence="4" type="primary">higA</name>
    <name evidence="4" type="ORF">DW352_18890</name>
</gene>
<keyword evidence="5" id="KW-1185">Reference proteome</keyword>
<dbReference type="InterPro" id="IPR001387">
    <property type="entry name" value="Cro/C1-type_HTH"/>
</dbReference>
<dbReference type="Gene3D" id="1.10.260.40">
    <property type="entry name" value="lambda repressor-like DNA-binding domains"/>
    <property type="match status" value="1"/>
</dbReference>
<proteinExistence type="predicted"/>
<dbReference type="SUPFAM" id="SSF47413">
    <property type="entry name" value="lambda repressor-like DNA-binding domains"/>
    <property type="match status" value="1"/>
</dbReference>
<name>A0A345ZZQ4_9HYPH</name>
<dbReference type="CDD" id="cd07557">
    <property type="entry name" value="trimeric_dUTPase"/>
    <property type="match status" value="1"/>
</dbReference>
<evidence type="ECO:0000256" key="2">
    <source>
        <dbReference type="ARBA" id="ARBA00023080"/>
    </source>
</evidence>
<dbReference type="PROSITE" id="PS50943">
    <property type="entry name" value="HTH_CROC1"/>
    <property type="match status" value="1"/>
</dbReference>
<dbReference type="Pfam" id="PF01381">
    <property type="entry name" value="HTH_3"/>
    <property type="match status" value="1"/>
</dbReference>
<dbReference type="EMBL" id="CP031417">
    <property type="protein sequence ID" value="AXK82401.1"/>
    <property type="molecule type" value="Genomic_DNA"/>
</dbReference>
<dbReference type="InterPro" id="IPR011962">
    <property type="entry name" value="dCTP_deaminase"/>
</dbReference>
<keyword evidence="1" id="KW-0378">Hydrolase</keyword>
<evidence type="ECO:0000259" key="3">
    <source>
        <dbReference type="PROSITE" id="PS50943"/>
    </source>
</evidence>